<feature type="region of interest" description="Disordered" evidence="1">
    <location>
        <begin position="1"/>
        <end position="100"/>
    </location>
</feature>
<protein>
    <submittedName>
        <fullName evidence="2">Serine kinase/phosphatase</fullName>
    </submittedName>
</protein>
<keyword evidence="2" id="KW-0418">Kinase</keyword>
<evidence type="ECO:0000313" key="3">
    <source>
        <dbReference type="Proteomes" id="UP000593833"/>
    </source>
</evidence>
<dbReference type="EMBL" id="CP063233">
    <property type="protein sequence ID" value="QOU06019.1"/>
    <property type="molecule type" value="Genomic_DNA"/>
</dbReference>
<sequence length="100" mass="10878">MTESRRPYGATQPEPIDDNEDRMGSMRELDFDEDAPSAQTGDDLTPENLIHGDGARDAREEGEDNPADYDLSIVNEDEIGGGNGLDEAELADIDPVDGNR</sequence>
<dbReference type="AlphaFoldDB" id="A0A7M2JA06"/>
<reference evidence="2 3" key="1">
    <citation type="submission" date="2020-10" db="EMBL/GenBank/DDBJ databases">
        <title>Complete genome sequence of a novel Pseudomonas fluorescens strain isolated from the flower of kumarahou (Pomaderris kumeraho).</title>
        <authorList>
            <person name="Summers M.C."/>
            <person name="Nowak V."/>
            <person name="Fairhurst M.J."/>
            <person name="Owen J.G."/>
            <person name="Gerth M.L."/>
            <person name="Patrick W.M."/>
        </authorList>
    </citation>
    <scope>NUCLEOTIDE SEQUENCE [LARGE SCALE GENOMIC DNA]</scope>
    <source>
        <strain evidence="2 3">KF1</strain>
    </source>
</reference>
<feature type="compositionally biased region" description="Acidic residues" evidence="1">
    <location>
        <begin position="86"/>
        <end position="100"/>
    </location>
</feature>
<dbReference type="RefSeq" id="WP_193690146.1">
    <property type="nucleotide sequence ID" value="NZ_CP063233.1"/>
</dbReference>
<evidence type="ECO:0000313" key="2">
    <source>
        <dbReference type="EMBL" id="QOU06019.1"/>
    </source>
</evidence>
<evidence type="ECO:0000256" key="1">
    <source>
        <dbReference type="SAM" id="MobiDB-lite"/>
    </source>
</evidence>
<dbReference type="Proteomes" id="UP000593833">
    <property type="component" value="Chromosome"/>
</dbReference>
<keyword evidence="2" id="KW-0808">Transferase</keyword>
<name>A0A7M2JA06_PSEFL</name>
<organism evidence="2 3">
    <name type="scientific">Pseudomonas fluorescens</name>
    <dbReference type="NCBI Taxonomy" id="294"/>
    <lineage>
        <taxon>Bacteria</taxon>
        <taxon>Pseudomonadati</taxon>
        <taxon>Pseudomonadota</taxon>
        <taxon>Gammaproteobacteria</taxon>
        <taxon>Pseudomonadales</taxon>
        <taxon>Pseudomonadaceae</taxon>
        <taxon>Pseudomonas</taxon>
    </lineage>
</organism>
<proteinExistence type="predicted"/>
<gene>
    <name evidence="2" type="ORF">IM720_04650</name>
</gene>
<accession>A0A7M2JA06</accession>
<dbReference type="GO" id="GO:0016301">
    <property type="term" value="F:kinase activity"/>
    <property type="evidence" value="ECO:0007669"/>
    <property type="project" value="UniProtKB-KW"/>
</dbReference>